<evidence type="ECO:0000256" key="2">
    <source>
        <dbReference type="ARBA" id="ARBA00022763"/>
    </source>
</evidence>
<evidence type="ECO:0000256" key="5">
    <source>
        <dbReference type="ARBA" id="ARBA00030146"/>
    </source>
</evidence>
<feature type="domain" description="BRCT" evidence="7">
    <location>
        <begin position="1203"/>
        <end position="1273"/>
    </location>
</feature>
<name>A0A5N4A2H0_PHOPY</name>
<feature type="domain" description="BRCT" evidence="7">
    <location>
        <begin position="1038"/>
        <end position="1109"/>
    </location>
</feature>
<dbReference type="SMART" id="SM00292">
    <property type="entry name" value="BRCT"/>
    <property type="match status" value="6"/>
</dbReference>
<feature type="region of interest" description="Disordered" evidence="6">
    <location>
        <begin position="562"/>
        <end position="597"/>
    </location>
</feature>
<protein>
    <recommendedName>
        <fullName evidence="4">PAX-interacting protein 1</fullName>
    </recommendedName>
    <alternativeName>
        <fullName evidence="5">PAX transactivation activation domain-interacting protein</fullName>
    </alternativeName>
</protein>
<dbReference type="CDD" id="cd17744">
    <property type="entry name" value="BRCT_MDC1_rpt1"/>
    <property type="match status" value="1"/>
</dbReference>
<comment type="caution">
    <text evidence="8">The sequence shown here is derived from an EMBL/GenBank/DDBJ whole genome shotgun (WGS) entry which is preliminary data.</text>
</comment>
<dbReference type="GO" id="GO:0044666">
    <property type="term" value="C:MLL3/4 complex"/>
    <property type="evidence" value="ECO:0007669"/>
    <property type="project" value="TreeGrafter"/>
</dbReference>
<dbReference type="InterPro" id="IPR036420">
    <property type="entry name" value="BRCT_dom_sf"/>
</dbReference>
<reference evidence="8 9" key="1">
    <citation type="journal article" date="2018" name="Elife">
        <title>Firefly genomes illuminate parallel origins of bioluminescence in beetles.</title>
        <authorList>
            <person name="Fallon T.R."/>
            <person name="Lower S.E."/>
            <person name="Chang C.H."/>
            <person name="Bessho-Uehara M."/>
            <person name="Martin G.J."/>
            <person name="Bewick A.J."/>
            <person name="Behringer M."/>
            <person name="Debat H.J."/>
            <person name="Wong I."/>
            <person name="Day J.C."/>
            <person name="Suvorov A."/>
            <person name="Silva C.J."/>
            <person name="Stanger-Hall K.F."/>
            <person name="Hall D.W."/>
            <person name="Schmitz R.J."/>
            <person name="Nelson D.R."/>
            <person name="Lewis S.M."/>
            <person name="Shigenobu S."/>
            <person name="Bybee S.M."/>
            <person name="Larracuente A.M."/>
            <person name="Oba Y."/>
            <person name="Weng J.K."/>
        </authorList>
    </citation>
    <scope>NUCLEOTIDE SEQUENCE [LARGE SCALE GENOMIC DNA]</scope>
    <source>
        <strain evidence="8">1611_PpyrPB1</strain>
        <tissue evidence="8">Whole body</tissue>
    </source>
</reference>
<feature type="domain" description="BRCT" evidence="7">
    <location>
        <begin position="937"/>
        <end position="1022"/>
    </location>
</feature>
<dbReference type="Gene3D" id="3.40.50.10190">
    <property type="entry name" value="BRCT domain"/>
    <property type="match status" value="6"/>
</dbReference>
<sequence>MSETGEDFQNVPCSASLFEKIKFFISGDVEDNVLALLKNGGAERMNYFSDYVTHLICGQNAEETDISDANELYEIPAVTPKWILMCGKLNRLVHTKPYIYDNKKLFSNLVFCFSQVDDRNVLWCIINYNGGVVQFTLNSQCTHLVTASTTSAKYAKASSLSHLTVVTPDWVLESVRVKTLAQPELYHPKLIIVPQVEKHESTTAITGFEPEIEAKVENAPDTTRALLDKLKQRMPWNQSPSSLPKVTEIVPPNVVAPSFTSPRVSAPATQASALVRPQTPSLPVRAFLNQVVVSEPAPVAHNVGHQNALIGQAPPQFAPFNSTAHLHRFQQQRANLLSHISQQQHQQQLNKAPHMGQAQFNAPPVMQRQVQMQLPVAQMQAGPHMNQLGQLQRPPFGINKGVHMQQLQQQIGNRQAMPPQFSSQQGQQILIGQNQQLGPVLSQPQQLEQVMGHTQQLEQPVINQPQILAQNQAPNQNLQLGQVVNQQQILVQNQPVQQKMFVQQSDAQFVQHQFVPTPTYTQQQPQIVQNVFTQARPQFNAINQQQVVLNQQQKPIIVNQQPQTVPQPPQTPTPSPQSKPIWQQQQQQQQPQQQLGVRHPTGIIQQQGPRIQWSPTQQPHVPQRQFIQLDMQTHQQLQQMAPEQRALFISKLQQKQRQVLLQQRQQQMQMQQRTGHVLIRSGPVPQGLNPQQQMQWLQQQAKQQGVMLQQSTIQPTTPVPNSPITPNVPHTLALSSIQQSAPPPQFNEANQLQLQRQQQFRIQQLQLQRDQAQKVAVIPQPVTTPPNAIRPIGQPQTAEVVTTTAPTDSAVAQQQLVVNAKTKTALANMLSIRLQSGGTSVGATENIQEPSAAGTLRLMTAQHNAALNSTARPQEILGLHQRRTITAPNGETIRPPPSISVPPPSEPPHLQFSPRGNIPIQHRQGPFYGHNPNLKLPPDLFLLGCIFVVVELDRFLEESIPNWQEQIENHGGEVEKQYCSRVTHVLCETQRHGVVMQALRDCKRCVTLYWLSDVLRRKQVLPPWTALHLPTMYLDTTPASKHLISLSGFVNSERNRIKHMIKYIGATFTSYMSKHNTLLIAAKAEGSKYVHAKKWATPVVNVQWLTDVMLGHFSALNQLEHIKYQQFPNPPSFNFEPNLVPSLMHAWKMPINISQESYERVKRSPSPVLGPKKPKKLKVKEEDEFMEDQNQSMTHRILFSLFTDVNDLNAIVRDLGGSLAHSHKDCTHLVMPYLGRTNKLLHCICSGAYILPESWLRDSHSANKFLDPVNYSLDTKDFNSEYKCDFNQTLLTRNRNKLFEGKFFYITPSVFPSKTVLTELIESCGGSVEKHRRTLSQIEITNLNSPYSYIILTHANDLHLIYDVLRNKKDKIRTVCNVELIYSAILKQTFEVEPYAVQVCEMRR</sequence>
<dbReference type="SUPFAM" id="SSF52113">
    <property type="entry name" value="BRCT domain"/>
    <property type="match status" value="5"/>
</dbReference>
<dbReference type="GO" id="GO:0006974">
    <property type="term" value="P:DNA damage response"/>
    <property type="evidence" value="ECO:0007669"/>
    <property type="project" value="UniProtKB-KW"/>
</dbReference>
<dbReference type="InterPro" id="IPR001357">
    <property type="entry name" value="BRCT_dom"/>
</dbReference>
<dbReference type="CDD" id="cd17714">
    <property type="entry name" value="BRCT_PAXIP1_rpt1"/>
    <property type="match status" value="1"/>
</dbReference>
<evidence type="ECO:0000313" key="9">
    <source>
        <dbReference type="Proteomes" id="UP000327044"/>
    </source>
</evidence>
<feature type="compositionally biased region" description="Pro residues" evidence="6">
    <location>
        <begin position="894"/>
        <end position="907"/>
    </location>
</feature>
<dbReference type="PROSITE" id="PS50172">
    <property type="entry name" value="BRCT"/>
    <property type="match status" value="6"/>
</dbReference>
<accession>A0A5N4A2H0</accession>
<dbReference type="Pfam" id="PF00533">
    <property type="entry name" value="BRCT"/>
    <property type="match status" value="3"/>
</dbReference>
<dbReference type="Pfam" id="PF16770">
    <property type="entry name" value="RTT107_BRCT_5"/>
    <property type="match status" value="1"/>
</dbReference>
<feature type="domain" description="BRCT" evidence="7">
    <location>
        <begin position="101"/>
        <end position="188"/>
    </location>
</feature>
<feature type="compositionally biased region" description="Pro residues" evidence="6">
    <location>
        <begin position="565"/>
        <end position="577"/>
    </location>
</feature>
<evidence type="ECO:0000256" key="3">
    <source>
        <dbReference type="ARBA" id="ARBA00023242"/>
    </source>
</evidence>
<keyword evidence="3" id="KW-0539">Nucleus</keyword>
<dbReference type="Pfam" id="PF16589">
    <property type="entry name" value="BRCT_2"/>
    <property type="match status" value="1"/>
</dbReference>
<feature type="compositionally biased region" description="Low complexity" evidence="6">
    <location>
        <begin position="578"/>
        <end position="594"/>
    </location>
</feature>
<dbReference type="PANTHER" id="PTHR23196">
    <property type="entry name" value="PAX TRANSCRIPTION ACTIVATION DOMAIN INTERACTING PROTEIN"/>
    <property type="match status" value="1"/>
</dbReference>
<evidence type="ECO:0000259" key="7">
    <source>
        <dbReference type="PROSITE" id="PS50172"/>
    </source>
</evidence>
<proteinExistence type="predicted"/>
<keyword evidence="2" id="KW-0227">DNA damage</keyword>
<dbReference type="CDD" id="cd17710">
    <property type="entry name" value="BRCT_PAXIP1_rpt2"/>
    <property type="match status" value="1"/>
</dbReference>
<evidence type="ECO:0000313" key="8">
    <source>
        <dbReference type="EMBL" id="KAB0791502.1"/>
    </source>
</evidence>
<evidence type="ECO:0000256" key="4">
    <source>
        <dbReference type="ARBA" id="ARBA00023858"/>
    </source>
</evidence>
<evidence type="ECO:0000256" key="6">
    <source>
        <dbReference type="SAM" id="MobiDB-lite"/>
    </source>
</evidence>
<dbReference type="FunCoup" id="A0A5N4A2H0">
    <property type="interactions" value="1573"/>
</dbReference>
<feature type="region of interest" description="Disordered" evidence="6">
    <location>
        <begin position="887"/>
        <end position="911"/>
    </location>
</feature>
<dbReference type="PANTHER" id="PTHR23196:SF1">
    <property type="entry name" value="PAX-INTERACTING PROTEIN 1"/>
    <property type="match status" value="1"/>
</dbReference>
<feature type="domain" description="BRCT" evidence="7">
    <location>
        <begin position="1294"/>
        <end position="1397"/>
    </location>
</feature>
<dbReference type="CDD" id="cd17730">
    <property type="entry name" value="BRCT_PAXIP1_rpt4"/>
    <property type="match status" value="1"/>
</dbReference>
<dbReference type="OrthoDB" id="342264at2759"/>
<dbReference type="InParanoid" id="A0A5N4A2H0"/>
<dbReference type="InterPro" id="IPR051579">
    <property type="entry name" value="DDR_Transcriptional_Reg"/>
</dbReference>
<dbReference type="CDD" id="cd17711">
    <property type="entry name" value="BRCT_PAXIP1_rpt3"/>
    <property type="match status" value="1"/>
</dbReference>
<dbReference type="EMBL" id="VVIM01000011">
    <property type="protein sequence ID" value="KAB0791502.1"/>
    <property type="molecule type" value="Genomic_DNA"/>
</dbReference>
<evidence type="ECO:0000256" key="1">
    <source>
        <dbReference type="ARBA" id="ARBA00004123"/>
    </source>
</evidence>
<feature type="domain" description="BRCT" evidence="7">
    <location>
        <begin position="13"/>
        <end position="100"/>
    </location>
</feature>
<comment type="subcellular location">
    <subcellularLocation>
        <location evidence="1">Nucleus</location>
    </subcellularLocation>
</comment>
<dbReference type="Pfam" id="PF12738">
    <property type="entry name" value="PTCB-BRCT"/>
    <property type="match status" value="1"/>
</dbReference>
<organism evidence="8 9">
    <name type="scientific">Photinus pyralis</name>
    <name type="common">Common eastern firefly</name>
    <name type="synonym">Lampyris pyralis</name>
    <dbReference type="NCBI Taxonomy" id="7054"/>
    <lineage>
        <taxon>Eukaryota</taxon>
        <taxon>Metazoa</taxon>
        <taxon>Ecdysozoa</taxon>
        <taxon>Arthropoda</taxon>
        <taxon>Hexapoda</taxon>
        <taxon>Insecta</taxon>
        <taxon>Pterygota</taxon>
        <taxon>Neoptera</taxon>
        <taxon>Endopterygota</taxon>
        <taxon>Coleoptera</taxon>
        <taxon>Polyphaga</taxon>
        <taxon>Elateriformia</taxon>
        <taxon>Elateroidea</taxon>
        <taxon>Lampyridae</taxon>
        <taxon>Lampyrinae</taxon>
        <taxon>Photinus</taxon>
    </lineage>
</organism>
<dbReference type="Proteomes" id="UP000327044">
    <property type="component" value="Unassembled WGS sequence"/>
</dbReference>
<gene>
    <name evidence="8" type="ORF">PPYR_03302</name>
</gene>
<keyword evidence="9" id="KW-1185">Reference proteome</keyword>